<dbReference type="OrthoDB" id="342492at2759"/>
<dbReference type="Pfam" id="PF00888">
    <property type="entry name" value="Cullin"/>
    <property type="match status" value="1"/>
</dbReference>
<evidence type="ECO:0000256" key="2">
    <source>
        <dbReference type="PROSITE-ProRule" id="PRU00330"/>
    </source>
</evidence>
<reference evidence="5" key="1">
    <citation type="submission" date="2022-10" db="EMBL/GenBank/DDBJ databases">
        <title>Adaptive evolution leads to modifications in subtelomeric GC content in a zoonotic Cryptosporidium species.</title>
        <authorList>
            <person name="Li J."/>
            <person name="Feng Y."/>
            <person name="Xiao L."/>
        </authorList>
    </citation>
    <scope>NUCLEOTIDE SEQUENCE</scope>
    <source>
        <strain evidence="5">33844</strain>
    </source>
</reference>
<dbReference type="GO" id="GO:0006511">
    <property type="term" value="P:ubiquitin-dependent protein catabolic process"/>
    <property type="evidence" value="ECO:0007669"/>
    <property type="project" value="InterPro"/>
</dbReference>
<dbReference type="Gene3D" id="1.10.10.10">
    <property type="entry name" value="Winged helix-like DNA-binding domain superfamily/Winged helix DNA-binding domain"/>
    <property type="match status" value="1"/>
</dbReference>
<evidence type="ECO:0000256" key="1">
    <source>
        <dbReference type="ARBA" id="ARBA00006019"/>
    </source>
</evidence>
<dbReference type="SMART" id="SM00884">
    <property type="entry name" value="Cullin_Nedd8"/>
    <property type="match status" value="1"/>
</dbReference>
<dbReference type="InterPro" id="IPR036317">
    <property type="entry name" value="Cullin_homology_sf"/>
</dbReference>
<dbReference type="AlphaFoldDB" id="A0A9D5HYK4"/>
<evidence type="ECO:0000313" key="5">
    <source>
        <dbReference type="EMBL" id="KAJ1608285.1"/>
    </source>
</evidence>
<dbReference type="InterPro" id="IPR019559">
    <property type="entry name" value="Cullin_neddylation_domain"/>
</dbReference>
<accession>A0A9D5HYK4</accession>
<name>A0A9D5HYK4_9CRYT</name>
<sequence length="1200" mass="138481">MHFGGQSTLKGREEDFGAEIENFLAKLYEIDQKENSLAGKLNTSKRIKLSRGTEVQRVNLERTRRLVTHLCNNGEYQFLYDTFRKNYFEIWTANAQMIQLHELALAIKSQIQGVDGRMEPSDFIYNFLLGNSEVRERLGNDVLDDYLAVFARFWCHHKRSTQIVCNVYLSFDYMYKRYKLGQSYSSRENEYQGFVQNANSFLKSIILDQSEDLSQAQMVDSMPVTLVAALVSAFTLLNEIKDLSLSSHSGCGTIHEGFKEIISSKYERTFFKIRKVFEMFISLDIINGYLMMLYLDVLGSYYLRVLESKRALGFKEFIIFVKEALELEKSLLATPNNRDALLIPEGGLESIQRTSLLSFIQHGHKLQMEESSDGSSLDDSSLLQPEEEETGWDTFALNVEQKVLDILLSDDILPHYSKINNGQSSLTALVDNEEFEILMFLFKSFRKRGREHIFRKELERCIVELGLQLAEQLTKYRCLDVSEMKDYERTNSVFESYLGSLRGLLELYLKIERIWKTSFMEDDKIRSLCMNDAWVQIMNSNDNLSKEIMKGLSVLIHHILIKSYYFSQTESLSIPRSGGTQHIISRANLDIINWSIKHASSGDAVQGLAADRKPNTREYFESIIHLFRSSNSKEHFQTFYHQLLSQRLIYHFTNNRLGFGGNQEEIFRYYRGWASPPASESNMEMLTNKIDTFDIYLMKLLYNECGYTFINKSNFVIKDWFISQSIFKFYLMESIGYNMGPFMESLDVSSSESLDLEEESGVLVFGDFSQRKKRITKSLNSSLCENIHSWLKSEDIKANFGASCWDGARFAENIQDGDLLISTGVPGDIQKRLNMEEMKKEKVLRRIQYATPFSIAVISSASWPIRNLDACDGANNTGTSKKERGTLNFLECGLFVNSKGNSAVRGIQNELQLYEQFYTKIYSRTLTWSYFLGSCVLDYCMHAERRQRLQMILTLQQGVLLLCFNTADRVVLGRTQYSLLRDNVGRLFASNVVLVDRSEVGEVVGERKEVELPPVLRLHEDEEQVQIEYNVDFDVAVGDFMGSSGSGEYMLDYVSNLPTVDFSSDFSLDYIYKERDYLDENRGAIERREGEGGEQLERGAHYGSQYDNLKSKNYISLFKSNKYRVEAIIMRFLKQKQDSPLLNIIKVVMEELSLDDDDNDESIQDNKMINGEILKILSSLIRRDLIEVDSENEHIYHYIP</sequence>
<dbReference type="Gene3D" id="3.30.230.130">
    <property type="entry name" value="Cullin, Chain C, Domain 2"/>
    <property type="match status" value="1"/>
</dbReference>
<dbReference type="EMBL" id="JAPCXC010000045">
    <property type="protein sequence ID" value="KAJ1608285.1"/>
    <property type="molecule type" value="Genomic_DNA"/>
</dbReference>
<dbReference type="InterPro" id="IPR001373">
    <property type="entry name" value="Cullin_N"/>
</dbReference>
<dbReference type="InterPro" id="IPR045093">
    <property type="entry name" value="Cullin"/>
</dbReference>
<comment type="similarity">
    <text evidence="1 2 3">Belongs to the cullin family.</text>
</comment>
<feature type="domain" description="Cullin family profile" evidence="4">
    <location>
        <begin position="617"/>
        <end position="972"/>
    </location>
</feature>
<dbReference type="Proteomes" id="UP001067231">
    <property type="component" value="Unassembled WGS sequence"/>
</dbReference>
<dbReference type="SUPFAM" id="SSF75632">
    <property type="entry name" value="Cullin homology domain"/>
    <property type="match status" value="1"/>
</dbReference>
<dbReference type="SUPFAM" id="SSF46785">
    <property type="entry name" value="Winged helix' DNA-binding domain"/>
    <property type="match status" value="1"/>
</dbReference>
<comment type="caution">
    <text evidence="5">The sequence shown here is derived from an EMBL/GenBank/DDBJ whole genome shotgun (WGS) entry which is preliminary data.</text>
</comment>
<dbReference type="InterPro" id="IPR036390">
    <property type="entry name" value="WH_DNA-bd_sf"/>
</dbReference>
<dbReference type="Gene3D" id="1.20.1310.10">
    <property type="entry name" value="Cullin Repeats"/>
    <property type="match status" value="1"/>
</dbReference>
<gene>
    <name evidence="5" type="ORF">OJ253_2000</name>
</gene>
<organism evidence="5">
    <name type="scientific">Cryptosporidium canis</name>
    <dbReference type="NCBI Taxonomy" id="195482"/>
    <lineage>
        <taxon>Eukaryota</taxon>
        <taxon>Sar</taxon>
        <taxon>Alveolata</taxon>
        <taxon>Apicomplexa</taxon>
        <taxon>Conoidasida</taxon>
        <taxon>Coccidia</taxon>
        <taxon>Eucoccidiorida</taxon>
        <taxon>Eimeriorina</taxon>
        <taxon>Cryptosporidiidae</taxon>
        <taxon>Cryptosporidium</taxon>
    </lineage>
</organism>
<dbReference type="SUPFAM" id="SSF74788">
    <property type="entry name" value="Cullin repeat-like"/>
    <property type="match status" value="1"/>
</dbReference>
<dbReference type="PROSITE" id="PS50069">
    <property type="entry name" value="CULLIN_2"/>
    <property type="match status" value="1"/>
</dbReference>
<evidence type="ECO:0000256" key="3">
    <source>
        <dbReference type="RuleBase" id="RU003829"/>
    </source>
</evidence>
<dbReference type="PANTHER" id="PTHR11932">
    <property type="entry name" value="CULLIN"/>
    <property type="match status" value="1"/>
</dbReference>
<dbReference type="InterPro" id="IPR016158">
    <property type="entry name" value="Cullin_homology"/>
</dbReference>
<protein>
    <submittedName>
        <fullName evidence="5">Cullin domain-containing protein</fullName>
    </submittedName>
</protein>
<dbReference type="GO" id="GO:0031625">
    <property type="term" value="F:ubiquitin protein ligase binding"/>
    <property type="evidence" value="ECO:0007669"/>
    <property type="project" value="InterPro"/>
</dbReference>
<dbReference type="InterPro" id="IPR036388">
    <property type="entry name" value="WH-like_DNA-bd_sf"/>
</dbReference>
<dbReference type="InterPro" id="IPR016159">
    <property type="entry name" value="Cullin_repeat-like_dom_sf"/>
</dbReference>
<evidence type="ECO:0000259" key="4">
    <source>
        <dbReference type="PROSITE" id="PS50069"/>
    </source>
</evidence>
<proteinExistence type="inferred from homology"/>